<keyword evidence="4" id="KW-1185">Reference proteome</keyword>
<sequence length="250" mass="28560">MEDITKIKEVHLGKFNNAEYTQFLSNTKELIEKTTLETLMLDAEVFDAFKENIKLLTDSLQESRISNETKELALLDKQRNEALLFLQMNFRSEQKNPIEKRRKAGTELYNVTKPYSKVRTLPVRQKTQMIEGFIADVTKEGVAQNLTTLGIKEAVEKLASINAQYKRLTANRADSQAAIVKVNVKELRKKADKQYDYLTTRAFVTSVATPSEEAKAFVSSINKLIVDTNTAYKQRQTGKRLKEPGMKDEE</sequence>
<accession>A0AAV5ASV8</accession>
<reference evidence="1 4" key="1">
    <citation type="submission" date="2021-11" db="EMBL/GenBank/DDBJ databases">
        <title>Draft genome sequence of Capnocytophaga sp. strain KC07075 isolated from cat oral cavity.</title>
        <authorList>
            <person name="Suzuki M."/>
            <person name="Imaoka K."/>
            <person name="Kimura M."/>
            <person name="Morikawa S."/>
            <person name="Maeda K."/>
        </authorList>
    </citation>
    <scope>NUCLEOTIDE SEQUENCE</scope>
    <source>
        <strain evidence="1">KC07075</strain>
        <strain evidence="2 4">KC07079</strain>
    </source>
</reference>
<dbReference type="InterPro" id="IPR046228">
    <property type="entry name" value="DUF6261"/>
</dbReference>
<dbReference type="RefSeq" id="WP_264847000.1">
    <property type="nucleotide sequence ID" value="NZ_BPMA01000037.1"/>
</dbReference>
<evidence type="ECO:0000313" key="2">
    <source>
        <dbReference type="EMBL" id="GJM53953.1"/>
    </source>
</evidence>
<name>A0AAV5ASV8_9FLAO</name>
<organism evidence="1 3">
    <name type="scientific">Capnocytophaga catalasegens</name>
    <dbReference type="NCBI Taxonomy" id="1004260"/>
    <lineage>
        <taxon>Bacteria</taxon>
        <taxon>Pseudomonadati</taxon>
        <taxon>Bacteroidota</taxon>
        <taxon>Flavobacteriia</taxon>
        <taxon>Flavobacteriales</taxon>
        <taxon>Flavobacteriaceae</taxon>
        <taxon>Capnocytophaga</taxon>
    </lineage>
</organism>
<protein>
    <submittedName>
        <fullName evidence="1">Uncharacterized protein</fullName>
    </submittedName>
</protein>
<dbReference type="Pfam" id="PF19775">
    <property type="entry name" value="DUF6261"/>
    <property type="match status" value="1"/>
</dbReference>
<evidence type="ECO:0000313" key="3">
    <source>
        <dbReference type="Proteomes" id="UP001207736"/>
    </source>
</evidence>
<evidence type="ECO:0000313" key="1">
    <source>
        <dbReference type="EMBL" id="GJM50458.1"/>
    </source>
</evidence>
<evidence type="ECO:0000313" key="4">
    <source>
        <dbReference type="Proteomes" id="UP001208692"/>
    </source>
</evidence>
<proteinExistence type="predicted"/>
<dbReference type="EMBL" id="BQKA01000027">
    <property type="protein sequence ID" value="GJM50458.1"/>
    <property type="molecule type" value="Genomic_DNA"/>
</dbReference>
<dbReference type="AlphaFoldDB" id="A0AAV5ASV8"/>
<dbReference type="Proteomes" id="UP001207736">
    <property type="component" value="Unassembled WGS sequence"/>
</dbReference>
<dbReference type="EMBL" id="BQKB01000053">
    <property type="protein sequence ID" value="GJM53953.1"/>
    <property type="molecule type" value="Genomic_DNA"/>
</dbReference>
<comment type="caution">
    <text evidence="1">The sequence shown here is derived from an EMBL/GenBank/DDBJ whole genome shotgun (WGS) entry which is preliminary data.</text>
</comment>
<gene>
    <name evidence="1" type="ORF">RCZ15_14310</name>
    <name evidence="2" type="ORF">RCZ16_22690</name>
</gene>
<dbReference type="Proteomes" id="UP001208692">
    <property type="component" value="Unassembled WGS sequence"/>
</dbReference>